<evidence type="ECO:0000256" key="1">
    <source>
        <dbReference type="ARBA" id="ARBA00022481"/>
    </source>
</evidence>
<dbReference type="PANTHER" id="PTHR30093">
    <property type="entry name" value="GENERAL SECRETION PATHWAY PROTEIN G"/>
    <property type="match status" value="1"/>
</dbReference>
<keyword evidence="2" id="KW-0812">Transmembrane</keyword>
<comment type="caution">
    <text evidence="3">The sequence shown here is derived from an EMBL/GenBank/DDBJ whole genome shotgun (WGS) entry which is preliminary data.</text>
</comment>
<evidence type="ECO:0000256" key="2">
    <source>
        <dbReference type="SAM" id="Phobius"/>
    </source>
</evidence>
<dbReference type="PROSITE" id="PS00409">
    <property type="entry name" value="PROKAR_NTER_METHYL"/>
    <property type="match status" value="1"/>
</dbReference>
<dbReference type="PRINTS" id="PR00813">
    <property type="entry name" value="BCTERIALGSPG"/>
</dbReference>
<protein>
    <submittedName>
        <fullName evidence="3">Prepilin-type N-terminal cleavage/methylation domain-containing protein</fullName>
    </submittedName>
</protein>
<dbReference type="NCBIfam" id="TIGR02532">
    <property type="entry name" value="IV_pilin_GFxxxE"/>
    <property type="match status" value="1"/>
</dbReference>
<accession>A0A7X1E5Q7</accession>
<dbReference type="AlphaFoldDB" id="A0A7X1E5Q7"/>
<sequence>MIRHSSPTHMRASARETLGRGFTLIELLTVIAILGVLAAIIIPSLRAVRLHSVRTASASNLRQWSSAFLLYSSENGQRIPYEGSYDQPSWSQVRTPKESNAWFNVLPPLVEAPALNEMRSGDERAAMINGLTIHSGPGLEVDARENRRRPFFSYMMNSQIYSDEDGAPGNSGDALIRLVLIPNPSKTIFLTETRSSIEEGAPNEDESRVGRAKGRNNSISFRYDDRSNVAFLDGHVATVDSETLYNAGRDPSVPGGQLDDFVWYPW</sequence>
<dbReference type="InterPro" id="IPR012902">
    <property type="entry name" value="N_methyl_site"/>
</dbReference>
<feature type="transmembrane region" description="Helical" evidence="2">
    <location>
        <begin position="21"/>
        <end position="42"/>
    </location>
</feature>
<organism evidence="3 4">
    <name type="scientific">Puniceicoccus vermicola</name>
    <dbReference type="NCBI Taxonomy" id="388746"/>
    <lineage>
        <taxon>Bacteria</taxon>
        <taxon>Pseudomonadati</taxon>
        <taxon>Verrucomicrobiota</taxon>
        <taxon>Opitutia</taxon>
        <taxon>Puniceicoccales</taxon>
        <taxon>Puniceicoccaceae</taxon>
        <taxon>Puniceicoccus</taxon>
    </lineage>
</organism>
<dbReference type="InterPro" id="IPR045584">
    <property type="entry name" value="Pilin-like"/>
</dbReference>
<dbReference type="SUPFAM" id="SSF54523">
    <property type="entry name" value="Pili subunits"/>
    <property type="match status" value="1"/>
</dbReference>
<reference evidence="3 4" key="1">
    <citation type="submission" date="2020-07" db="EMBL/GenBank/DDBJ databases">
        <authorList>
            <person name="Feng X."/>
        </authorList>
    </citation>
    <scope>NUCLEOTIDE SEQUENCE [LARGE SCALE GENOMIC DNA]</scope>
    <source>
        <strain evidence="3 4">JCM14086</strain>
    </source>
</reference>
<dbReference type="RefSeq" id="WP_185694022.1">
    <property type="nucleotide sequence ID" value="NZ_JACHVA010000126.1"/>
</dbReference>
<dbReference type="Gene3D" id="3.30.700.10">
    <property type="entry name" value="Glycoprotein, Type 4 Pilin"/>
    <property type="match status" value="1"/>
</dbReference>
<dbReference type="Proteomes" id="UP000525652">
    <property type="component" value="Unassembled WGS sequence"/>
</dbReference>
<dbReference type="GO" id="GO:0015627">
    <property type="term" value="C:type II protein secretion system complex"/>
    <property type="evidence" value="ECO:0007669"/>
    <property type="project" value="InterPro"/>
</dbReference>
<keyword evidence="4" id="KW-1185">Reference proteome</keyword>
<dbReference type="InterPro" id="IPR000983">
    <property type="entry name" value="Bac_GSPG_pilin"/>
</dbReference>
<evidence type="ECO:0000313" key="3">
    <source>
        <dbReference type="EMBL" id="MBC2603394.1"/>
    </source>
</evidence>
<dbReference type="GO" id="GO:0015628">
    <property type="term" value="P:protein secretion by the type II secretion system"/>
    <property type="evidence" value="ECO:0007669"/>
    <property type="project" value="InterPro"/>
</dbReference>
<keyword evidence="2" id="KW-1133">Transmembrane helix</keyword>
<dbReference type="Pfam" id="PF07963">
    <property type="entry name" value="N_methyl"/>
    <property type="match status" value="1"/>
</dbReference>
<keyword evidence="2" id="KW-0472">Membrane</keyword>
<gene>
    <name evidence="3" type="ORF">H5P30_16545</name>
</gene>
<name>A0A7X1E5Q7_9BACT</name>
<keyword evidence="1" id="KW-0488">Methylation</keyword>
<proteinExistence type="predicted"/>
<evidence type="ECO:0000313" key="4">
    <source>
        <dbReference type="Proteomes" id="UP000525652"/>
    </source>
</evidence>
<dbReference type="EMBL" id="JACHVA010000126">
    <property type="protein sequence ID" value="MBC2603394.1"/>
    <property type="molecule type" value="Genomic_DNA"/>
</dbReference>